<dbReference type="PANTHER" id="PTHR10277">
    <property type="entry name" value="HOMOCITRATE SYNTHASE-RELATED"/>
    <property type="match status" value="1"/>
</dbReference>
<gene>
    <name evidence="9" type="ORF">JCM31447_19850</name>
</gene>
<dbReference type="SUPFAM" id="SSF51569">
    <property type="entry name" value="Aldolase"/>
    <property type="match status" value="1"/>
</dbReference>
<dbReference type="GO" id="GO:0003852">
    <property type="term" value="F:2-isopropylmalate synthase activity"/>
    <property type="evidence" value="ECO:0007669"/>
    <property type="project" value="InterPro"/>
</dbReference>
<dbReference type="InterPro" id="IPR013785">
    <property type="entry name" value="Aldolase_TIM"/>
</dbReference>
<keyword evidence="7" id="KW-0100">Branched-chain amino acid biosynthesis</keyword>
<dbReference type="InterPro" id="IPR013709">
    <property type="entry name" value="2-isopropylmalate_synth_dimer"/>
</dbReference>
<proteinExistence type="inferred from homology"/>
<dbReference type="Gene3D" id="3.30.160.270">
    <property type="match status" value="1"/>
</dbReference>
<reference evidence="9 10" key="1">
    <citation type="submission" date="2018-12" db="EMBL/GenBank/DDBJ databases">
        <title>Rubrispira sanarue gen. nov., sp., nov., a member of the order Silvanigrellales, isolated from a brackish lake in Hamamatsu Japan.</title>
        <authorList>
            <person name="Maejima Y."/>
            <person name="Iino T."/>
            <person name="Muraguchi Y."/>
            <person name="Fukuda K."/>
            <person name="Nojiri H."/>
            <person name="Ohkuma M."/>
            <person name="Moriuchi R."/>
            <person name="Dohra H."/>
            <person name="Kimbara K."/>
            <person name="Shintani M."/>
        </authorList>
    </citation>
    <scope>NUCLEOTIDE SEQUENCE [LARGE SCALE GENOMIC DNA]</scope>
    <source>
        <strain evidence="9 10">RF1110005</strain>
    </source>
</reference>
<evidence type="ECO:0000256" key="6">
    <source>
        <dbReference type="ARBA" id="ARBA00023211"/>
    </source>
</evidence>
<dbReference type="Pfam" id="PF22617">
    <property type="entry name" value="HCS_D2"/>
    <property type="match status" value="1"/>
</dbReference>
<dbReference type="AlphaFoldDB" id="A0A4P2VL45"/>
<keyword evidence="4" id="KW-0028">Amino-acid biosynthesis</keyword>
<evidence type="ECO:0000256" key="7">
    <source>
        <dbReference type="ARBA" id="ARBA00023304"/>
    </source>
</evidence>
<evidence type="ECO:0000259" key="8">
    <source>
        <dbReference type="PROSITE" id="PS50991"/>
    </source>
</evidence>
<dbReference type="RefSeq" id="WP_130609582.1">
    <property type="nucleotide sequence ID" value="NZ_AP019368.1"/>
</dbReference>
<dbReference type="Pfam" id="PF00682">
    <property type="entry name" value="HMGL-like"/>
    <property type="match status" value="1"/>
</dbReference>
<dbReference type="InterPro" id="IPR050073">
    <property type="entry name" value="2-IPM_HCS-like"/>
</dbReference>
<protein>
    <recommendedName>
        <fullName evidence="2">2-isopropylmalate synthase</fullName>
    </recommendedName>
</protein>
<dbReference type="SUPFAM" id="SSF110921">
    <property type="entry name" value="2-isopropylmalate synthase LeuA, allosteric (dimerisation) domain"/>
    <property type="match status" value="1"/>
</dbReference>
<evidence type="ECO:0000313" key="10">
    <source>
        <dbReference type="Proteomes" id="UP000291236"/>
    </source>
</evidence>
<dbReference type="KEGG" id="sbf:JCM31447_19850"/>
<dbReference type="EMBL" id="AP019368">
    <property type="protein sequence ID" value="BBH53541.1"/>
    <property type="molecule type" value="Genomic_DNA"/>
</dbReference>
<keyword evidence="6" id="KW-0464">Manganese</keyword>
<dbReference type="Gene3D" id="3.20.20.70">
    <property type="entry name" value="Aldolase class I"/>
    <property type="match status" value="1"/>
</dbReference>
<evidence type="ECO:0000256" key="5">
    <source>
        <dbReference type="ARBA" id="ARBA00022679"/>
    </source>
</evidence>
<evidence type="ECO:0000256" key="3">
    <source>
        <dbReference type="ARBA" id="ARBA00022430"/>
    </source>
</evidence>
<keyword evidence="5" id="KW-0808">Transferase</keyword>
<evidence type="ECO:0000313" key="9">
    <source>
        <dbReference type="EMBL" id="BBH53541.1"/>
    </source>
</evidence>
<evidence type="ECO:0000256" key="4">
    <source>
        <dbReference type="ARBA" id="ARBA00022605"/>
    </source>
</evidence>
<dbReference type="OrthoDB" id="9803573at2"/>
<dbReference type="GO" id="GO:0009098">
    <property type="term" value="P:L-leucine biosynthetic process"/>
    <property type="evidence" value="ECO:0007669"/>
    <property type="project" value="UniProtKB-KW"/>
</dbReference>
<dbReference type="Pfam" id="PF08502">
    <property type="entry name" value="LeuA_dimer"/>
    <property type="match status" value="1"/>
</dbReference>
<dbReference type="PROSITE" id="PS50991">
    <property type="entry name" value="PYR_CT"/>
    <property type="match status" value="1"/>
</dbReference>
<dbReference type="InterPro" id="IPR036230">
    <property type="entry name" value="LeuA_allosteric_dom_sf"/>
</dbReference>
<sequence>MQARQIKIFDTTLRDGQQCPGAGMSFENNIEYAKLAAKANIDIIEVGFPSASKLDYMIVHSVAKEIVENKSSPIIAALCQLRENQIVTTVRSLEPAIKYGRARLHTYVPVDSQLMSALGDYGKNFSQIIKDVYNYIKIATQADVEVEFSPEGYSRMGEQFNFVTDLIRAAIEAGATIINCPDTIGGACKLQGREYFVEKMNDHAKIIEKEFPNKKITWSAHCHNDFGLALENSINAVIYGPATQIEGCFNGIGERAGNVSLEQSIMFLKKFGACENNKMRYYTNVKIEHLQAISDFVSINMLQRQPHWPITGENAAKHSSGGHTNAIIKNPLSYQPFDPNEIGKKISFLFGPFSGGNHAKDIIEEFGYICLEEEKACIAQFIKDFHSERRKGITDSELISTYIEYRKPIKINNFNYAKYENNNSIEVEGDFFGENKKFQFTNSKDGSVYTALYNAIVKFIPDMKIGRYFSQSIEKGVNSINRSKTMIEDQDNKTYTGIGEDFDIEISALKSLIDAANHMYIQRTYVKIN</sequence>
<accession>A0A4P2VL45</accession>
<dbReference type="InterPro" id="IPR054691">
    <property type="entry name" value="LeuA/HCS_post-cat"/>
</dbReference>
<evidence type="ECO:0000256" key="1">
    <source>
        <dbReference type="ARBA" id="ARBA00009396"/>
    </source>
</evidence>
<comment type="similarity">
    <text evidence="1">Belongs to the alpha-IPM synthase/homocitrate synthase family. LeuA type 1 subfamily.</text>
</comment>
<name>A0A4P2VL45_FLUSA</name>
<feature type="domain" description="Pyruvate carboxyltransferase" evidence="8">
    <location>
        <begin position="6"/>
        <end position="291"/>
    </location>
</feature>
<dbReference type="PANTHER" id="PTHR10277:SF9">
    <property type="entry name" value="2-ISOPROPYLMALATE SYNTHASE 1, CHLOROPLASTIC-RELATED"/>
    <property type="match status" value="1"/>
</dbReference>
<dbReference type="InterPro" id="IPR000891">
    <property type="entry name" value="PYR_CT"/>
</dbReference>
<dbReference type="Proteomes" id="UP000291236">
    <property type="component" value="Chromosome"/>
</dbReference>
<evidence type="ECO:0000256" key="2">
    <source>
        <dbReference type="ARBA" id="ARBA00018198"/>
    </source>
</evidence>
<keyword evidence="3" id="KW-0432">Leucine biosynthesis</keyword>
<keyword evidence="10" id="KW-1185">Reference proteome</keyword>
<organism evidence="9 10">
    <name type="scientific">Fluviispira sanaruensis</name>
    <dbReference type="NCBI Taxonomy" id="2493639"/>
    <lineage>
        <taxon>Bacteria</taxon>
        <taxon>Pseudomonadati</taxon>
        <taxon>Bdellovibrionota</taxon>
        <taxon>Oligoflexia</taxon>
        <taxon>Silvanigrellales</taxon>
        <taxon>Silvanigrellaceae</taxon>
        <taxon>Fluviispira</taxon>
    </lineage>
</organism>